<dbReference type="STRING" id="137246.A0A401SZK5"/>
<dbReference type="PROSITE" id="PS50835">
    <property type="entry name" value="IG_LIKE"/>
    <property type="match status" value="1"/>
</dbReference>
<dbReference type="InterPro" id="IPR036179">
    <property type="entry name" value="Ig-like_dom_sf"/>
</dbReference>
<name>A0A401SZK5_CHIPU</name>
<dbReference type="SUPFAM" id="SSF48726">
    <property type="entry name" value="Immunoglobulin"/>
    <property type="match status" value="1"/>
</dbReference>
<feature type="signal peptide" evidence="2">
    <location>
        <begin position="1"/>
        <end position="29"/>
    </location>
</feature>
<keyword evidence="1" id="KW-1133">Transmembrane helix</keyword>
<accession>A0A401SZK5</accession>
<dbReference type="AlphaFoldDB" id="A0A401SZK5"/>
<dbReference type="OMA" id="CEKEMSK"/>
<dbReference type="Gene3D" id="2.60.40.10">
    <property type="entry name" value="Immunoglobulins"/>
    <property type="match status" value="1"/>
</dbReference>
<dbReference type="InterPro" id="IPR007110">
    <property type="entry name" value="Ig-like_dom"/>
</dbReference>
<keyword evidence="1" id="KW-0812">Transmembrane</keyword>
<keyword evidence="2" id="KW-0732">Signal</keyword>
<reference evidence="4 5" key="1">
    <citation type="journal article" date="2018" name="Nat. Ecol. Evol.">
        <title>Shark genomes provide insights into elasmobranch evolution and the origin of vertebrates.</title>
        <authorList>
            <person name="Hara Y"/>
            <person name="Yamaguchi K"/>
            <person name="Onimaru K"/>
            <person name="Kadota M"/>
            <person name="Koyanagi M"/>
            <person name="Keeley SD"/>
            <person name="Tatsumi K"/>
            <person name="Tanaka K"/>
            <person name="Motone F"/>
            <person name="Kageyama Y"/>
            <person name="Nozu R"/>
            <person name="Adachi N"/>
            <person name="Nishimura O"/>
            <person name="Nakagawa R"/>
            <person name="Tanegashima C"/>
            <person name="Kiyatake I"/>
            <person name="Matsumoto R"/>
            <person name="Murakumo K"/>
            <person name="Nishida K"/>
            <person name="Terakita A"/>
            <person name="Kuratani S"/>
            <person name="Sato K"/>
            <person name="Hyodo S Kuraku.S."/>
        </authorList>
    </citation>
    <scope>NUCLEOTIDE SEQUENCE [LARGE SCALE GENOMIC DNA]</scope>
</reference>
<dbReference type="SMART" id="SM00409">
    <property type="entry name" value="IG"/>
    <property type="match status" value="1"/>
</dbReference>
<dbReference type="PANTHER" id="PTHR15193:SF1">
    <property type="entry name" value="CD83 ANTIGEN"/>
    <property type="match status" value="1"/>
</dbReference>
<feature type="domain" description="Ig-like" evidence="3">
    <location>
        <begin position="19"/>
        <end position="120"/>
    </location>
</feature>
<feature type="transmembrane region" description="Helical" evidence="1">
    <location>
        <begin position="151"/>
        <end position="171"/>
    </location>
</feature>
<sequence>MGLLPGSNPKRLLLLIFQPAVLFYLGAEAVTEVFVRLGDMAKLPCDAPGQSQVQYRALSWYKVAADGFSLSGIMRRDFKQNIVWRYLGFNGSVEVNSTSPYFLTIYNVSSEDLGMYQCIIWAPLGEQNIDGNVKLQKISESNQFEGITRNMLIFIVMAMCLPPILCVYLVYKKYSGGIETCEKEMSKTVKSYSWPFGNNVLSYTNSQC</sequence>
<keyword evidence="5" id="KW-1185">Reference proteome</keyword>
<gene>
    <name evidence="4" type="ORF">chiPu_0014311</name>
</gene>
<comment type="caution">
    <text evidence="4">The sequence shown here is derived from an EMBL/GenBank/DDBJ whole genome shotgun (WGS) entry which is preliminary data.</text>
</comment>
<keyword evidence="1" id="KW-0472">Membrane</keyword>
<proteinExistence type="predicted"/>
<dbReference type="EMBL" id="BEZZ01000748">
    <property type="protein sequence ID" value="GCC35823.1"/>
    <property type="molecule type" value="Genomic_DNA"/>
</dbReference>
<dbReference type="Proteomes" id="UP000287033">
    <property type="component" value="Unassembled WGS sequence"/>
</dbReference>
<protein>
    <recommendedName>
        <fullName evidence="3">Ig-like domain-containing protein</fullName>
    </recommendedName>
</protein>
<dbReference type="InterPro" id="IPR013783">
    <property type="entry name" value="Ig-like_fold"/>
</dbReference>
<dbReference type="OrthoDB" id="9422899at2759"/>
<evidence type="ECO:0000313" key="4">
    <source>
        <dbReference type="EMBL" id="GCC35823.1"/>
    </source>
</evidence>
<evidence type="ECO:0000313" key="5">
    <source>
        <dbReference type="Proteomes" id="UP000287033"/>
    </source>
</evidence>
<feature type="chain" id="PRO_5019278953" description="Ig-like domain-containing protein" evidence="2">
    <location>
        <begin position="30"/>
        <end position="208"/>
    </location>
</feature>
<evidence type="ECO:0000256" key="1">
    <source>
        <dbReference type="SAM" id="Phobius"/>
    </source>
</evidence>
<dbReference type="PANTHER" id="PTHR15193">
    <property type="entry name" value="CD83 ANTIGEN"/>
    <property type="match status" value="1"/>
</dbReference>
<evidence type="ECO:0000256" key="2">
    <source>
        <dbReference type="SAM" id="SignalP"/>
    </source>
</evidence>
<evidence type="ECO:0000259" key="3">
    <source>
        <dbReference type="PROSITE" id="PS50835"/>
    </source>
</evidence>
<dbReference type="InterPro" id="IPR003599">
    <property type="entry name" value="Ig_sub"/>
</dbReference>
<organism evidence="4 5">
    <name type="scientific">Chiloscyllium punctatum</name>
    <name type="common">Brownbanded bambooshark</name>
    <name type="synonym">Hemiscyllium punctatum</name>
    <dbReference type="NCBI Taxonomy" id="137246"/>
    <lineage>
        <taxon>Eukaryota</taxon>
        <taxon>Metazoa</taxon>
        <taxon>Chordata</taxon>
        <taxon>Craniata</taxon>
        <taxon>Vertebrata</taxon>
        <taxon>Chondrichthyes</taxon>
        <taxon>Elasmobranchii</taxon>
        <taxon>Galeomorphii</taxon>
        <taxon>Galeoidea</taxon>
        <taxon>Orectolobiformes</taxon>
        <taxon>Hemiscylliidae</taxon>
        <taxon>Chiloscyllium</taxon>
    </lineage>
</organism>